<dbReference type="Pfam" id="PF23635">
    <property type="entry name" value="Beta-prop_AT5G49610-like"/>
    <property type="match status" value="1"/>
</dbReference>
<feature type="region of interest" description="Disordered" evidence="1">
    <location>
        <begin position="1"/>
        <end position="28"/>
    </location>
</feature>
<dbReference type="AlphaFoldDB" id="A0A2T7DK30"/>
<dbReference type="Proteomes" id="UP000244336">
    <property type="component" value="Chromosome 5"/>
</dbReference>
<dbReference type="PANTHER" id="PTHR33207">
    <property type="entry name" value="F-BOX DOMAIN CONTAINING PROTEIN-RELATED"/>
    <property type="match status" value="1"/>
</dbReference>
<accession>A0A2T7DK30</accession>
<dbReference type="EMBL" id="CM009753">
    <property type="protein sequence ID" value="PUZ55932.1"/>
    <property type="molecule type" value="Genomic_DNA"/>
</dbReference>
<dbReference type="OrthoDB" id="602193at2759"/>
<dbReference type="STRING" id="1504633.A0A2T7DK30"/>
<proteinExistence type="predicted"/>
<reference evidence="3 4" key="1">
    <citation type="submission" date="2018-04" db="EMBL/GenBank/DDBJ databases">
        <title>WGS assembly of Panicum hallii var. hallii HAL2.</title>
        <authorList>
            <person name="Lovell J."/>
            <person name="Jenkins J."/>
            <person name="Lowry D."/>
            <person name="Mamidi S."/>
            <person name="Sreedasyam A."/>
            <person name="Weng X."/>
            <person name="Barry K."/>
            <person name="Bonette J."/>
            <person name="Campitelli B."/>
            <person name="Daum C."/>
            <person name="Gordon S."/>
            <person name="Gould B."/>
            <person name="Lipzen A."/>
            <person name="MacQueen A."/>
            <person name="Palacio-Mejia J."/>
            <person name="Plott C."/>
            <person name="Shakirov E."/>
            <person name="Shu S."/>
            <person name="Yoshinaga Y."/>
            <person name="Zane M."/>
            <person name="Rokhsar D."/>
            <person name="Grimwood J."/>
            <person name="Schmutz J."/>
            <person name="Juenger T."/>
        </authorList>
    </citation>
    <scope>NUCLEOTIDE SEQUENCE [LARGE SCALE GENOMIC DNA]</scope>
    <source>
        <strain evidence="4">cv. HAL2</strain>
    </source>
</reference>
<sequence length="462" mass="52691">MEREGSPAQLPTSKHRKESSPSTATSPVHSLTDDVLLQIFLRLPSLATLVRAALACRSWRRAVASSPAFRRRFRELHPAPLLGLFFESPSAVQDPVLPAFPSFVPARRRDRDLAAAVRGGDFFLTSIQEHPDKAHSWEILDCRSGYVLLCNGDRLSEEAMAVVNPLERRSELFFDDLHKDTFEGYRGYLAVRNACLLCSDEDPASFRVVRLAHDESRVRATVFFSDTRKWKLYPWVDVPGRPRRSKSWLLNSKMQSNGFLYWVYKNHKYMVTLNTATMDFSVEELPPFLENRRCSFDVGETSSGTRCIVYATNFTVGLMLRRTDSDGVEKWMLDRATPLDTQLDGVLRKQKGNYDELLVVAVRDGFAYLATSKFIYDSQNPSWFLSLCLETMKLENLFQRTYDSGAHPSVMAWPPCLVGNYGRFALEDGILFHLIVQNSEMCTIQGDNLRGHEKYCLQHIFG</sequence>
<dbReference type="InterPro" id="IPR001810">
    <property type="entry name" value="F-box_dom"/>
</dbReference>
<organism evidence="3 4">
    <name type="scientific">Panicum hallii var. hallii</name>
    <dbReference type="NCBI Taxonomy" id="1504633"/>
    <lineage>
        <taxon>Eukaryota</taxon>
        <taxon>Viridiplantae</taxon>
        <taxon>Streptophyta</taxon>
        <taxon>Embryophyta</taxon>
        <taxon>Tracheophyta</taxon>
        <taxon>Spermatophyta</taxon>
        <taxon>Magnoliopsida</taxon>
        <taxon>Liliopsida</taxon>
        <taxon>Poales</taxon>
        <taxon>Poaceae</taxon>
        <taxon>PACMAD clade</taxon>
        <taxon>Panicoideae</taxon>
        <taxon>Panicodae</taxon>
        <taxon>Paniceae</taxon>
        <taxon>Panicinae</taxon>
        <taxon>Panicum</taxon>
        <taxon>Panicum sect. Panicum</taxon>
    </lineage>
</organism>
<evidence type="ECO:0000256" key="1">
    <source>
        <dbReference type="SAM" id="MobiDB-lite"/>
    </source>
</evidence>
<name>A0A2T7DK30_9POAL</name>
<dbReference type="SUPFAM" id="SSF81383">
    <property type="entry name" value="F-box domain"/>
    <property type="match status" value="1"/>
</dbReference>
<dbReference type="Pfam" id="PF12937">
    <property type="entry name" value="F-box-like"/>
    <property type="match status" value="1"/>
</dbReference>
<gene>
    <name evidence="3" type="ORF">GQ55_5G253200</name>
</gene>
<keyword evidence="4" id="KW-1185">Reference proteome</keyword>
<evidence type="ECO:0000313" key="3">
    <source>
        <dbReference type="EMBL" id="PUZ55932.1"/>
    </source>
</evidence>
<dbReference type="InterPro" id="IPR056594">
    <property type="entry name" value="AT5G49610-like_b-prop"/>
</dbReference>
<evidence type="ECO:0000313" key="4">
    <source>
        <dbReference type="Proteomes" id="UP000244336"/>
    </source>
</evidence>
<feature type="domain" description="F-box" evidence="2">
    <location>
        <begin position="31"/>
        <end position="72"/>
    </location>
</feature>
<dbReference type="SMART" id="SM00256">
    <property type="entry name" value="FBOX"/>
    <property type="match status" value="1"/>
</dbReference>
<dbReference type="Gramene" id="PUZ55932">
    <property type="protein sequence ID" value="PUZ55932"/>
    <property type="gene ID" value="GQ55_5G253200"/>
</dbReference>
<protein>
    <recommendedName>
        <fullName evidence="2">F-box domain-containing protein</fullName>
    </recommendedName>
</protein>
<dbReference type="InterPro" id="IPR036047">
    <property type="entry name" value="F-box-like_dom_sf"/>
</dbReference>
<evidence type="ECO:0000259" key="2">
    <source>
        <dbReference type="SMART" id="SM00256"/>
    </source>
</evidence>
<dbReference type="Gene3D" id="1.20.1280.50">
    <property type="match status" value="1"/>
</dbReference>